<dbReference type="CDD" id="cd18773">
    <property type="entry name" value="PDC1_HK_sensor"/>
    <property type="match status" value="1"/>
</dbReference>
<evidence type="ECO:0000256" key="1">
    <source>
        <dbReference type="ARBA" id="ARBA00023224"/>
    </source>
</evidence>
<dbReference type="PANTHER" id="PTHR32089">
    <property type="entry name" value="METHYL-ACCEPTING CHEMOTAXIS PROTEIN MCPB"/>
    <property type="match status" value="1"/>
</dbReference>
<dbReference type="Gene3D" id="1.10.287.950">
    <property type="entry name" value="Methyl-accepting chemotaxis protein"/>
    <property type="match status" value="1"/>
</dbReference>
<dbReference type="PANTHER" id="PTHR32089:SF112">
    <property type="entry name" value="LYSOZYME-LIKE PROTEIN-RELATED"/>
    <property type="match status" value="1"/>
</dbReference>
<dbReference type="SUPFAM" id="SSF58104">
    <property type="entry name" value="Methyl-accepting chemotaxis protein (MCP) signaling domain"/>
    <property type="match status" value="1"/>
</dbReference>
<dbReference type="AlphaFoldDB" id="A0A0F9Y0H7"/>
<name>A0A0F9Y0H7_9ZZZZ</name>
<dbReference type="PROSITE" id="PS50111">
    <property type="entry name" value="CHEMOTAXIS_TRANSDUC_2"/>
    <property type="match status" value="1"/>
</dbReference>
<dbReference type="Pfam" id="PF22673">
    <property type="entry name" value="MCP-like_PDC_1"/>
    <property type="match status" value="1"/>
</dbReference>
<accession>A0A0F9Y0H7</accession>
<sequence>MKLLNSARKRHIMADALAALAEDLDLTVERSGDDAAGRSLTLLQKTLHERIQGGVAAAVGIAAQAPALSAIAHQTMQTGSQLAQSSEAIASSSEQVTTAIEAELIPATTDVARLSASVADAVRNCERDSAQAENSINQVSTTEQHLTQVIGSLQTQLDEVVRVISAISNISRQTNLLALNAAIEAARAGEHGRGFAVVAEEVRALANNTTEATSQVATIIESFKAEVSGLAVAGQQMQAVVSEGAGSVRHMRGELSGVRQAMDDLDQKVHGIAASTEQMGKAMSTVNHDVHTVSTVAADMKSKAAEVGERGHAVHRESDRLLESLGGFRLNVHNQACLDITRLATDRALLNADLPVAENLMQQALVKHTHFELMYLVGADGKQVSENIFAADVEGRGSDSARGKDWAGRAWFSAVMRSKQPYVSDVYRSAATDDFCFTVSVPIIDQNGRIVRVLGADARLSALLK</sequence>
<reference evidence="3" key="1">
    <citation type="journal article" date="2015" name="Nature">
        <title>Complex archaea that bridge the gap between prokaryotes and eukaryotes.</title>
        <authorList>
            <person name="Spang A."/>
            <person name="Saw J.H."/>
            <person name="Jorgensen S.L."/>
            <person name="Zaremba-Niedzwiedzka K."/>
            <person name="Martijn J."/>
            <person name="Lind A.E."/>
            <person name="van Eijk R."/>
            <person name="Schleper C."/>
            <person name="Guy L."/>
            <person name="Ettema T.J."/>
        </authorList>
    </citation>
    <scope>NUCLEOTIDE SEQUENCE</scope>
</reference>
<dbReference type="SUPFAM" id="SSF103190">
    <property type="entry name" value="Sensory domain-like"/>
    <property type="match status" value="1"/>
</dbReference>
<organism evidence="3">
    <name type="scientific">marine sediment metagenome</name>
    <dbReference type="NCBI Taxonomy" id="412755"/>
    <lineage>
        <taxon>unclassified sequences</taxon>
        <taxon>metagenomes</taxon>
        <taxon>ecological metagenomes</taxon>
    </lineage>
</organism>
<keyword evidence="1" id="KW-0807">Transducer</keyword>
<protein>
    <recommendedName>
        <fullName evidence="2">Methyl-accepting transducer domain-containing protein</fullName>
    </recommendedName>
</protein>
<dbReference type="InterPro" id="IPR004089">
    <property type="entry name" value="MCPsignal_dom"/>
</dbReference>
<proteinExistence type="predicted"/>
<dbReference type="InterPro" id="IPR029151">
    <property type="entry name" value="Sensor-like_sf"/>
</dbReference>
<dbReference type="SMART" id="SM00283">
    <property type="entry name" value="MA"/>
    <property type="match status" value="1"/>
</dbReference>
<dbReference type="Gene3D" id="3.30.450.20">
    <property type="entry name" value="PAS domain"/>
    <property type="match status" value="1"/>
</dbReference>
<evidence type="ECO:0000313" key="3">
    <source>
        <dbReference type="EMBL" id="KKO05277.1"/>
    </source>
</evidence>
<feature type="domain" description="Methyl-accepting transducer" evidence="2">
    <location>
        <begin position="64"/>
        <end position="294"/>
    </location>
</feature>
<gene>
    <name evidence="3" type="ORF">LCGC14_0075480</name>
</gene>
<evidence type="ECO:0000259" key="2">
    <source>
        <dbReference type="PROSITE" id="PS50111"/>
    </source>
</evidence>
<dbReference type="EMBL" id="LAZR01000019">
    <property type="protein sequence ID" value="KKO05277.1"/>
    <property type="molecule type" value="Genomic_DNA"/>
</dbReference>
<dbReference type="GO" id="GO:0007165">
    <property type="term" value="P:signal transduction"/>
    <property type="evidence" value="ECO:0007669"/>
    <property type="project" value="UniProtKB-KW"/>
</dbReference>
<comment type="caution">
    <text evidence="3">The sequence shown here is derived from an EMBL/GenBank/DDBJ whole genome shotgun (WGS) entry which is preliminary data.</text>
</comment>
<dbReference type="Pfam" id="PF00015">
    <property type="entry name" value="MCPsignal"/>
    <property type="match status" value="1"/>
</dbReference>
<dbReference type="GO" id="GO:0016020">
    <property type="term" value="C:membrane"/>
    <property type="evidence" value="ECO:0007669"/>
    <property type="project" value="InterPro"/>
</dbReference>